<dbReference type="GO" id="GO:0005840">
    <property type="term" value="C:ribosome"/>
    <property type="evidence" value="ECO:0007669"/>
    <property type="project" value="UniProtKB-KW"/>
</dbReference>
<evidence type="ECO:0000313" key="8">
    <source>
        <dbReference type="Proteomes" id="UP000744438"/>
    </source>
</evidence>
<dbReference type="Gene3D" id="3.30.1370.30">
    <property type="match status" value="1"/>
</dbReference>
<dbReference type="SUPFAM" id="SSF56047">
    <property type="entry name" value="Ribosomal protein S8"/>
    <property type="match status" value="1"/>
</dbReference>
<proteinExistence type="inferred from homology"/>
<gene>
    <name evidence="6 7" type="primary">rpsH</name>
    <name evidence="7" type="ORF">ISQ63_02655</name>
</gene>
<dbReference type="HAMAP" id="MF_01302_B">
    <property type="entry name" value="Ribosomal_uS8_B"/>
    <property type="match status" value="1"/>
</dbReference>
<sequence length="131" mass="14594">MSMQDPISDMIARVKNAQSRGHKEVLLNSSKIKFGICKVLESEGYIKKVELVGEQPKQEIKITLKYFEDLPVIKEFDRASKPGLRKYFSFDQIPPVKGGLGTAIMTTSKGIITSDQAKKEKVGGELICTVF</sequence>
<dbReference type="GO" id="GO:0006412">
    <property type="term" value="P:translation"/>
    <property type="evidence" value="ECO:0007669"/>
    <property type="project" value="UniProtKB-UniRule"/>
</dbReference>
<evidence type="ECO:0000256" key="1">
    <source>
        <dbReference type="ARBA" id="ARBA00006471"/>
    </source>
</evidence>
<keyword evidence="6" id="KW-0694">RNA-binding</keyword>
<dbReference type="Pfam" id="PF00410">
    <property type="entry name" value="Ribosomal_S8"/>
    <property type="match status" value="1"/>
</dbReference>
<reference evidence="7" key="1">
    <citation type="submission" date="2020-10" db="EMBL/GenBank/DDBJ databases">
        <title>Microbiome of the Black Sea water column analyzed by genome centric metagenomics.</title>
        <authorList>
            <person name="Cabello-Yeves P.J."/>
            <person name="Callieri C."/>
            <person name="Picazo A."/>
            <person name="Mehrshad M."/>
            <person name="Haro-Moreno J.M."/>
            <person name="Roda-Garcia J."/>
            <person name="Dzembekova N."/>
            <person name="Slabakova V."/>
            <person name="Slabakova N."/>
            <person name="Moncheva S."/>
            <person name="Rodriguez-Valera F."/>
        </authorList>
    </citation>
    <scope>NUCLEOTIDE SEQUENCE</scope>
    <source>
        <strain evidence="7">BS307-5m-G49</strain>
    </source>
</reference>
<accession>A0A937I4N4</accession>
<keyword evidence="2 6" id="KW-0689">Ribosomal protein</keyword>
<dbReference type="AlphaFoldDB" id="A0A937I4N4"/>
<dbReference type="GO" id="GO:1990904">
    <property type="term" value="C:ribonucleoprotein complex"/>
    <property type="evidence" value="ECO:0007669"/>
    <property type="project" value="UniProtKB-KW"/>
</dbReference>
<dbReference type="NCBIfam" id="NF001109">
    <property type="entry name" value="PRK00136.1"/>
    <property type="match status" value="1"/>
</dbReference>
<name>A0A937I4N4_9GAMM</name>
<evidence type="ECO:0000313" key="7">
    <source>
        <dbReference type="EMBL" id="MBL6811768.1"/>
    </source>
</evidence>
<dbReference type="InterPro" id="IPR000630">
    <property type="entry name" value="Ribosomal_uS8"/>
</dbReference>
<dbReference type="FunFam" id="3.30.1490.10:FF:000001">
    <property type="entry name" value="30S ribosomal protein S8"/>
    <property type="match status" value="1"/>
</dbReference>
<comment type="similarity">
    <text evidence="1 6">Belongs to the universal ribosomal protein uS8 family.</text>
</comment>
<dbReference type="GO" id="GO:0005737">
    <property type="term" value="C:cytoplasm"/>
    <property type="evidence" value="ECO:0007669"/>
    <property type="project" value="UniProtKB-ARBA"/>
</dbReference>
<organism evidence="7 8">
    <name type="scientific">SAR86 cluster bacterium</name>
    <dbReference type="NCBI Taxonomy" id="2030880"/>
    <lineage>
        <taxon>Bacteria</taxon>
        <taxon>Pseudomonadati</taxon>
        <taxon>Pseudomonadota</taxon>
        <taxon>Gammaproteobacteria</taxon>
        <taxon>SAR86 cluster</taxon>
    </lineage>
</organism>
<keyword evidence="3 6" id="KW-0687">Ribonucleoprotein</keyword>
<protein>
    <recommendedName>
        <fullName evidence="4 6">Small ribosomal subunit protein uS8</fullName>
    </recommendedName>
</protein>
<dbReference type="Proteomes" id="UP000744438">
    <property type="component" value="Unassembled WGS sequence"/>
</dbReference>
<dbReference type="EMBL" id="JADHQC010000011">
    <property type="protein sequence ID" value="MBL6811768.1"/>
    <property type="molecule type" value="Genomic_DNA"/>
</dbReference>
<dbReference type="InterPro" id="IPR035987">
    <property type="entry name" value="Ribosomal_uS8_sf"/>
</dbReference>
<evidence type="ECO:0000256" key="4">
    <source>
        <dbReference type="ARBA" id="ARBA00035258"/>
    </source>
</evidence>
<dbReference type="GO" id="GO:0003735">
    <property type="term" value="F:structural constituent of ribosome"/>
    <property type="evidence" value="ECO:0007669"/>
    <property type="project" value="InterPro"/>
</dbReference>
<evidence type="ECO:0000256" key="5">
    <source>
        <dbReference type="ARBA" id="ARBA00046740"/>
    </source>
</evidence>
<dbReference type="PANTHER" id="PTHR11758">
    <property type="entry name" value="40S RIBOSOMAL PROTEIN S15A"/>
    <property type="match status" value="1"/>
</dbReference>
<dbReference type="GO" id="GO:0019843">
    <property type="term" value="F:rRNA binding"/>
    <property type="evidence" value="ECO:0007669"/>
    <property type="project" value="UniProtKB-UniRule"/>
</dbReference>
<comment type="function">
    <text evidence="6">One of the primary rRNA binding proteins, it binds directly to 16S rRNA central domain where it helps coordinate assembly of the platform of the 30S subunit.</text>
</comment>
<dbReference type="Gene3D" id="3.30.1490.10">
    <property type="match status" value="1"/>
</dbReference>
<evidence type="ECO:0000256" key="2">
    <source>
        <dbReference type="ARBA" id="ARBA00022980"/>
    </source>
</evidence>
<comment type="caution">
    <text evidence="7">The sequence shown here is derived from an EMBL/GenBank/DDBJ whole genome shotgun (WGS) entry which is preliminary data.</text>
</comment>
<evidence type="ECO:0000256" key="3">
    <source>
        <dbReference type="ARBA" id="ARBA00023274"/>
    </source>
</evidence>
<keyword evidence="6" id="KW-0699">rRNA-binding</keyword>
<evidence type="ECO:0000256" key="6">
    <source>
        <dbReference type="HAMAP-Rule" id="MF_01302"/>
    </source>
</evidence>
<comment type="subunit">
    <text evidence="5 6">Part of the 30S ribosomal subunit. Contacts proteins S5 and S12.</text>
</comment>